<dbReference type="InterPro" id="IPR049406">
    <property type="entry name" value="ZIP4_12_EF-hand"/>
</dbReference>
<keyword evidence="3 6" id="KW-0812">Transmembrane</keyword>
<sequence length="618" mass="68041">MAASYLVLASLMCFMIKMTSQNPTNGPLVTNSREHTTSIPTWHEHVHKNNESSIIVFNVTLEAVTREESLYFIKELFTTYGNSDSIKLSDLASLLYHLGLGHRKEDDNLKDHDHTRRRKSVANTHVHTHHKECQNVTQLLDAFHMSTKTKISVDEFTYLCPALIHQLVSNACHPHDHIDDKSLHLSHSHQEAKSEHEHDLQNTIEKLNITEIPAKVWGYSVIAVVIISLVGLLGVAVIPIMQKVFYNHLLQFLVALAIGALTGDALLHLLPHAIIESSSHEHDHDTNKTEEHDHSAAAWKGLTALGGILFFFVAERLLTIITVIKRNKNSTKQEKKKRCEKFCDKESNKASVGSKLTNRQSSQDECDQMVMLVHPNKDVLNDTTAYALKSYADAAHDEFLHQCDEEMASHPIQASATTKDDEANLELMEVSKSNVDFVLPAKGHSHGHGHAHAVPNSVAAVAWMVILGDGIHNFSDGLAIGAAFANSITGGISTSIAVFCHELPHEIGDFAVLLRAGMSIKQAVLYNCLSSLLCLIGMLIGVAIGNISSASQWIFALVGGMFLYIALVDMLPEMSSVDPKKGENPFLHLSLQVLGILLGSGIMLLIAVFENSIKKALN</sequence>
<organism evidence="9 10">
    <name type="scientific">Biomphalaria glabrata</name>
    <name type="common">Bloodfluke planorb</name>
    <name type="synonym">Freshwater snail</name>
    <dbReference type="NCBI Taxonomy" id="6526"/>
    <lineage>
        <taxon>Eukaryota</taxon>
        <taxon>Metazoa</taxon>
        <taxon>Spiralia</taxon>
        <taxon>Lophotrochozoa</taxon>
        <taxon>Mollusca</taxon>
        <taxon>Gastropoda</taxon>
        <taxon>Heterobranchia</taxon>
        <taxon>Euthyneura</taxon>
        <taxon>Panpulmonata</taxon>
        <taxon>Hygrophila</taxon>
        <taxon>Lymnaeoidea</taxon>
        <taxon>Planorbidae</taxon>
        <taxon>Biomphalaria</taxon>
    </lineage>
</organism>
<dbReference type="RefSeq" id="XP_013089116.2">
    <property type="nucleotide sequence ID" value="XM_013233662.2"/>
</dbReference>
<evidence type="ECO:0000256" key="5">
    <source>
        <dbReference type="ARBA" id="ARBA00023136"/>
    </source>
</evidence>
<evidence type="ECO:0000259" key="8">
    <source>
        <dbReference type="Pfam" id="PF21116"/>
    </source>
</evidence>
<dbReference type="RefSeq" id="XP_013089110.2">
    <property type="nucleotide sequence ID" value="XM_013233656.2"/>
</dbReference>
<dbReference type="GO" id="GO:0005385">
    <property type="term" value="F:zinc ion transmembrane transporter activity"/>
    <property type="evidence" value="ECO:0007669"/>
    <property type="project" value="TreeGrafter"/>
</dbReference>
<feature type="domain" description="Zinc transporter ZIP4/12 EF-hand" evidence="8">
    <location>
        <begin position="71"/>
        <end position="171"/>
    </location>
</feature>
<dbReference type="EnsemblMetazoa" id="BGLB003520-RB">
    <property type="protein sequence ID" value="BGLB003520-PB"/>
    <property type="gene ID" value="BGLB003520"/>
</dbReference>
<keyword evidence="7" id="KW-0732">Signal</keyword>
<feature type="chain" id="PRO_5014284882" description="Zinc transporter ZIP4/12 EF-hand domain-containing protein" evidence="7">
    <location>
        <begin position="22"/>
        <end position="618"/>
    </location>
</feature>
<dbReference type="Pfam" id="PF21116">
    <property type="entry name" value="EF-hand_Zip"/>
    <property type="match status" value="1"/>
</dbReference>
<evidence type="ECO:0000256" key="1">
    <source>
        <dbReference type="ARBA" id="ARBA00004141"/>
    </source>
</evidence>
<feature type="transmembrane region" description="Helical" evidence="6">
    <location>
        <begin position="550"/>
        <end position="568"/>
    </location>
</feature>
<dbReference type="RefSeq" id="XP_013089102.2">
    <property type="nucleotide sequence ID" value="XM_013233648.2"/>
</dbReference>
<protein>
    <recommendedName>
        <fullName evidence="8">Zinc transporter ZIP4/12 EF-hand domain-containing protein</fullName>
    </recommendedName>
</protein>
<dbReference type="AlphaFoldDB" id="A0A2C9JJT0"/>
<proteinExistence type="inferred from homology"/>
<dbReference type="PANTHER" id="PTHR12191:SF37">
    <property type="entry name" value="ZINC TRANSPORTER FOI"/>
    <property type="match status" value="1"/>
</dbReference>
<dbReference type="EnsemblMetazoa" id="BGLB003520-RE">
    <property type="protein sequence ID" value="BGLB003520-PE"/>
    <property type="gene ID" value="BGLB003520"/>
</dbReference>
<feature type="transmembrane region" description="Helical" evidence="6">
    <location>
        <begin position="302"/>
        <end position="324"/>
    </location>
</feature>
<evidence type="ECO:0000256" key="3">
    <source>
        <dbReference type="ARBA" id="ARBA00022692"/>
    </source>
</evidence>
<dbReference type="GO" id="GO:0005886">
    <property type="term" value="C:plasma membrane"/>
    <property type="evidence" value="ECO:0007669"/>
    <property type="project" value="TreeGrafter"/>
</dbReference>
<dbReference type="RefSeq" id="XP_013089123.2">
    <property type="nucleotide sequence ID" value="XM_013233669.2"/>
</dbReference>
<comment type="similarity">
    <text evidence="2">Belongs to the ZIP transporter (TC 2.A.5) family.</text>
</comment>
<dbReference type="EnsemblMetazoa" id="BGLB003520-RH">
    <property type="protein sequence ID" value="BGLB003520-PH"/>
    <property type="gene ID" value="BGLB003520"/>
</dbReference>
<dbReference type="EnsemblMetazoa" id="BGLB003520-RD">
    <property type="protein sequence ID" value="BGLB003520-PD"/>
    <property type="gene ID" value="BGLB003520"/>
</dbReference>
<feature type="transmembrane region" description="Helical" evidence="6">
    <location>
        <begin position="216"/>
        <end position="238"/>
    </location>
</feature>
<dbReference type="InterPro" id="IPR050799">
    <property type="entry name" value="ZIP_Transporter"/>
</dbReference>
<evidence type="ECO:0000256" key="7">
    <source>
        <dbReference type="SAM" id="SignalP"/>
    </source>
</evidence>
<dbReference type="GO" id="GO:0140410">
    <property type="term" value="F:monoatomic cation:bicarbonate symporter activity"/>
    <property type="evidence" value="ECO:0007669"/>
    <property type="project" value="TreeGrafter"/>
</dbReference>
<dbReference type="STRING" id="6526.A0A2C9JJT0"/>
<dbReference type="RefSeq" id="XP_013089093.2">
    <property type="nucleotide sequence ID" value="XM_013233639.2"/>
</dbReference>
<keyword evidence="4 6" id="KW-1133">Transmembrane helix</keyword>
<keyword evidence="5 6" id="KW-0472">Membrane</keyword>
<accession>A0A2C9JJT0</accession>
<dbReference type="GO" id="GO:0030003">
    <property type="term" value="P:intracellular monoatomic cation homeostasis"/>
    <property type="evidence" value="ECO:0007669"/>
    <property type="project" value="TreeGrafter"/>
</dbReference>
<dbReference type="GO" id="GO:0071578">
    <property type="term" value="P:zinc ion import across plasma membrane"/>
    <property type="evidence" value="ECO:0007669"/>
    <property type="project" value="TreeGrafter"/>
</dbReference>
<dbReference type="KEGG" id="bgt:106073152"/>
<comment type="subcellular location">
    <subcellularLocation>
        <location evidence="1">Membrane</location>
        <topology evidence="1">Multi-pass membrane protein</topology>
    </subcellularLocation>
</comment>
<evidence type="ECO:0000256" key="6">
    <source>
        <dbReference type="SAM" id="Phobius"/>
    </source>
</evidence>
<evidence type="ECO:0000256" key="2">
    <source>
        <dbReference type="ARBA" id="ARBA00006939"/>
    </source>
</evidence>
<feature type="transmembrane region" description="Helical" evidence="6">
    <location>
        <begin position="524"/>
        <end position="544"/>
    </location>
</feature>
<dbReference type="InterPro" id="IPR003689">
    <property type="entry name" value="ZIP"/>
</dbReference>
<feature type="signal peptide" evidence="7">
    <location>
        <begin position="1"/>
        <end position="21"/>
    </location>
</feature>
<dbReference type="Proteomes" id="UP000076420">
    <property type="component" value="Unassembled WGS sequence"/>
</dbReference>
<evidence type="ECO:0000313" key="9">
    <source>
        <dbReference type="EnsemblMetazoa" id="BGLB003520-PC"/>
    </source>
</evidence>
<reference evidence="9" key="1">
    <citation type="submission" date="2020-05" db="UniProtKB">
        <authorList>
            <consortium name="EnsemblMetazoa"/>
        </authorList>
    </citation>
    <scope>IDENTIFICATION</scope>
    <source>
        <strain evidence="9">BB02</strain>
    </source>
</reference>
<dbReference type="EnsemblMetazoa" id="BGLB003520-RC">
    <property type="protein sequence ID" value="BGLB003520-PC"/>
    <property type="gene ID" value="BGLB003520"/>
</dbReference>
<evidence type="ECO:0000256" key="4">
    <source>
        <dbReference type="ARBA" id="ARBA00022989"/>
    </source>
</evidence>
<gene>
    <name evidence="9" type="primary">106073152</name>
</gene>
<name>A0A2C9JJT0_BIOGL</name>
<dbReference type="OrthoDB" id="200954at2759"/>
<evidence type="ECO:0000313" key="10">
    <source>
        <dbReference type="Proteomes" id="UP000076420"/>
    </source>
</evidence>
<dbReference type="PANTHER" id="PTHR12191">
    <property type="entry name" value="SOLUTE CARRIER FAMILY 39"/>
    <property type="match status" value="1"/>
</dbReference>
<feature type="transmembrane region" description="Helical" evidence="6">
    <location>
        <begin position="589"/>
        <end position="609"/>
    </location>
</feature>
<dbReference type="VEuPathDB" id="VectorBase:BGLAX_051791"/>
<dbReference type="Pfam" id="PF02535">
    <property type="entry name" value="Zip"/>
    <property type="match status" value="1"/>
</dbReference>
<dbReference type="VEuPathDB" id="VectorBase:BGLB003520"/>
<feature type="transmembrane region" description="Helical" evidence="6">
    <location>
        <begin position="250"/>
        <end position="270"/>
    </location>
</feature>